<feature type="domain" description="N-acetyltransferase" evidence="1">
    <location>
        <begin position="6"/>
        <end position="158"/>
    </location>
</feature>
<dbReference type="CDD" id="cd04301">
    <property type="entry name" value="NAT_SF"/>
    <property type="match status" value="1"/>
</dbReference>
<dbReference type="OrthoDB" id="9789605at2"/>
<gene>
    <name evidence="2" type="ORF">SAMN04487997_0888</name>
</gene>
<reference evidence="2 3" key="1">
    <citation type="submission" date="2016-10" db="EMBL/GenBank/DDBJ databases">
        <authorList>
            <person name="de Groot N.N."/>
        </authorList>
    </citation>
    <scope>NUCLEOTIDE SEQUENCE [LARGE SCALE GENOMIC DNA]</scope>
    <source>
        <strain evidence="2 3">DSM 26515</strain>
    </source>
</reference>
<evidence type="ECO:0000259" key="1">
    <source>
        <dbReference type="PROSITE" id="PS51186"/>
    </source>
</evidence>
<sequence length="165" mass="18558">MPDPSLHLRLGRPEDARAISALARRVVRRWVLPDQSREAGQALLERLGARLLRERMLAGQRFHLAWMGELLVGIAAMRDDCHLVHFFVATRYQGRGIASRLWQRAMRDAVRRAGTRRFTLNATRCALPVYRHFGFVATAAERPSPNGVLSTPMVLDTPAGIIGRP</sequence>
<dbReference type="EMBL" id="FNYC01000001">
    <property type="protein sequence ID" value="SEI47988.1"/>
    <property type="molecule type" value="Genomic_DNA"/>
</dbReference>
<dbReference type="InterPro" id="IPR052564">
    <property type="entry name" value="N-acetyltrans/Recomb-assoc"/>
</dbReference>
<dbReference type="Proteomes" id="UP000199420">
    <property type="component" value="Unassembled WGS sequence"/>
</dbReference>
<dbReference type="STRING" id="529704.SAMN02927913_0803"/>
<dbReference type="RefSeq" id="WP_091333844.1">
    <property type="nucleotide sequence ID" value="NZ_FNYC01000001.1"/>
</dbReference>
<organism evidence="2 3">
    <name type="scientific">Frateuria terrea</name>
    <dbReference type="NCBI Taxonomy" id="529704"/>
    <lineage>
        <taxon>Bacteria</taxon>
        <taxon>Pseudomonadati</taxon>
        <taxon>Pseudomonadota</taxon>
        <taxon>Gammaproteobacteria</taxon>
        <taxon>Lysobacterales</taxon>
        <taxon>Rhodanobacteraceae</taxon>
        <taxon>Frateuria</taxon>
    </lineage>
</organism>
<keyword evidence="2" id="KW-0808">Transferase</keyword>
<dbReference type="SUPFAM" id="SSF55729">
    <property type="entry name" value="Acyl-CoA N-acyltransferases (Nat)"/>
    <property type="match status" value="1"/>
</dbReference>
<dbReference type="PANTHER" id="PTHR43451:SF1">
    <property type="entry name" value="ACETYLTRANSFERASE"/>
    <property type="match status" value="1"/>
</dbReference>
<dbReference type="Pfam" id="PF13673">
    <property type="entry name" value="Acetyltransf_10"/>
    <property type="match status" value="1"/>
</dbReference>
<dbReference type="Gene3D" id="3.40.630.30">
    <property type="match status" value="1"/>
</dbReference>
<accession>A0A1H6QW40</accession>
<dbReference type="InterPro" id="IPR016181">
    <property type="entry name" value="Acyl_CoA_acyltransferase"/>
</dbReference>
<dbReference type="PANTHER" id="PTHR43451">
    <property type="entry name" value="ACETYLTRANSFERASE (GNAT) FAMILY PROTEIN"/>
    <property type="match status" value="1"/>
</dbReference>
<evidence type="ECO:0000313" key="3">
    <source>
        <dbReference type="Proteomes" id="UP000199420"/>
    </source>
</evidence>
<proteinExistence type="predicted"/>
<dbReference type="PROSITE" id="PS51186">
    <property type="entry name" value="GNAT"/>
    <property type="match status" value="1"/>
</dbReference>
<evidence type="ECO:0000313" key="2">
    <source>
        <dbReference type="EMBL" id="SEI47988.1"/>
    </source>
</evidence>
<name>A0A1H6QW40_9GAMM</name>
<dbReference type="GO" id="GO:0016747">
    <property type="term" value="F:acyltransferase activity, transferring groups other than amino-acyl groups"/>
    <property type="evidence" value="ECO:0007669"/>
    <property type="project" value="InterPro"/>
</dbReference>
<keyword evidence="3" id="KW-1185">Reference proteome</keyword>
<dbReference type="AlphaFoldDB" id="A0A1H6QW40"/>
<dbReference type="InterPro" id="IPR000182">
    <property type="entry name" value="GNAT_dom"/>
</dbReference>
<protein>
    <submittedName>
        <fullName evidence="2">Acetyltransferase (GNAT) domain-containing protein</fullName>
    </submittedName>
</protein>